<dbReference type="InterPro" id="IPR045335">
    <property type="entry name" value="FtsQ_C_sf"/>
</dbReference>
<evidence type="ECO:0000313" key="12">
    <source>
        <dbReference type="Proteomes" id="UP000032427"/>
    </source>
</evidence>
<accession>A0A090IMJ7</accession>
<dbReference type="EMBL" id="LN554846">
    <property type="protein sequence ID" value="CED70493.1"/>
    <property type="molecule type" value="Genomic_DNA"/>
</dbReference>
<evidence type="ECO:0000256" key="9">
    <source>
        <dbReference type="HAMAP-Rule" id="MF_00911"/>
    </source>
</evidence>
<dbReference type="Gene3D" id="3.40.50.11690">
    <property type="entry name" value="Cell division protein FtsQ/DivIB"/>
    <property type="match status" value="1"/>
</dbReference>
<dbReference type="PANTHER" id="PTHR35851:SF1">
    <property type="entry name" value="CELL DIVISION PROTEIN FTSQ"/>
    <property type="match status" value="1"/>
</dbReference>
<comment type="function">
    <text evidence="9">Essential cell division protein. May link together the upstream cell division proteins, which are predominantly cytoplasmic, with the downstream cell division proteins, which are predominantly periplasmic. May control correct divisome assembly.</text>
</comment>
<protein>
    <recommendedName>
        <fullName evidence="9">Cell division protein FtsQ</fullName>
    </recommendedName>
</protein>
<dbReference type="PANTHER" id="PTHR35851">
    <property type="entry name" value="CELL DIVISION PROTEIN FTSQ"/>
    <property type="match status" value="1"/>
</dbReference>
<dbReference type="STRING" id="80852.AWOD_I_0399"/>
<organism evidence="11 12">
    <name type="scientific">Aliivibrio wodanis</name>
    <dbReference type="NCBI Taxonomy" id="80852"/>
    <lineage>
        <taxon>Bacteria</taxon>
        <taxon>Pseudomonadati</taxon>
        <taxon>Pseudomonadota</taxon>
        <taxon>Gammaproteobacteria</taxon>
        <taxon>Vibrionales</taxon>
        <taxon>Vibrionaceae</taxon>
        <taxon>Aliivibrio</taxon>
    </lineage>
</organism>
<dbReference type="PATRIC" id="fig|80852.17.peg.406"/>
<dbReference type="HAMAP" id="MF_00911">
    <property type="entry name" value="FtsQ_subfam"/>
    <property type="match status" value="1"/>
</dbReference>
<evidence type="ECO:0000256" key="1">
    <source>
        <dbReference type="ARBA" id="ARBA00004370"/>
    </source>
</evidence>
<evidence type="ECO:0000256" key="4">
    <source>
        <dbReference type="ARBA" id="ARBA00022618"/>
    </source>
</evidence>
<dbReference type="Gene3D" id="3.10.20.310">
    <property type="entry name" value="membrane protein fhac"/>
    <property type="match status" value="1"/>
</dbReference>
<evidence type="ECO:0000256" key="7">
    <source>
        <dbReference type="ARBA" id="ARBA00023136"/>
    </source>
</evidence>
<dbReference type="Proteomes" id="UP000032427">
    <property type="component" value="Chromosome 1"/>
</dbReference>
<dbReference type="GeneID" id="28539932"/>
<dbReference type="Pfam" id="PF03799">
    <property type="entry name" value="FtsQ_DivIB_C"/>
    <property type="match status" value="1"/>
</dbReference>
<dbReference type="InterPro" id="IPR005548">
    <property type="entry name" value="Cell_div_FtsQ/DivIB_C"/>
</dbReference>
<dbReference type="AlphaFoldDB" id="A0A090IMJ7"/>
<keyword evidence="3 9" id="KW-0997">Cell inner membrane</keyword>
<name>A0A090IMJ7_9GAMM</name>
<keyword evidence="8 9" id="KW-0131">Cell cycle</keyword>
<evidence type="ECO:0000256" key="6">
    <source>
        <dbReference type="ARBA" id="ARBA00022989"/>
    </source>
</evidence>
<evidence type="ECO:0000256" key="8">
    <source>
        <dbReference type="ARBA" id="ARBA00023306"/>
    </source>
</evidence>
<dbReference type="GO" id="GO:0090529">
    <property type="term" value="P:cell septum assembly"/>
    <property type="evidence" value="ECO:0007669"/>
    <property type="project" value="InterPro"/>
</dbReference>
<dbReference type="GO" id="GO:0043093">
    <property type="term" value="P:FtsZ-dependent cytokinesis"/>
    <property type="evidence" value="ECO:0007669"/>
    <property type="project" value="UniProtKB-UniRule"/>
</dbReference>
<dbReference type="GO" id="GO:0032153">
    <property type="term" value="C:cell division site"/>
    <property type="evidence" value="ECO:0007669"/>
    <property type="project" value="UniProtKB-UniRule"/>
</dbReference>
<proteinExistence type="inferred from homology"/>
<evidence type="ECO:0000256" key="3">
    <source>
        <dbReference type="ARBA" id="ARBA00022519"/>
    </source>
</evidence>
<evidence type="ECO:0000256" key="5">
    <source>
        <dbReference type="ARBA" id="ARBA00022692"/>
    </source>
</evidence>
<keyword evidence="6 9" id="KW-1133">Transmembrane helix</keyword>
<evidence type="ECO:0000256" key="2">
    <source>
        <dbReference type="ARBA" id="ARBA00022475"/>
    </source>
</evidence>
<sequence>MIETTKMSGLFYNKNIKKHLPGICFLSLVAMFSLWLVISTVSWMTDEERLPLSHMIIQGQLKHITADDIREAIDSMDSIGTFMTQDVNKLQNALLSLPWIAQVSVRKQWPETIKVFVVEHQPEATWNNRVIVNPEGVVFNAPMSDLLEPKPALFGPESNSKDVLAFWHQLQKQFSPLNMGVHSVALTERLSWQVVLDNGIRLELGRDAREERVERFIALYKQLEKQMNSIDYIDLRYDTGAAVGWKSEDIAEDKEEN</sequence>
<reference evidence="12" key="1">
    <citation type="submission" date="2014-09" db="EMBL/GenBank/DDBJ databases">
        <authorList>
            <person name="Hjerde E."/>
        </authorList>
    </citation>
    <scope>NUCLEOTIDE SEQUENCE [LARGE SCALE GENOMIC DNA]</scope>
    <source>
        <strain evidence="12">06/09/139</strain>
    </source>
</reference>
<keyword evidence="5 9" id="KW-0812">Transmembrane</keyword>
<dbReference type="HOGENOM" id="CLU_064041_2_0_6"/>
<feature type="domain" description="POTRA" evidence="10">
    <location>
        <begin position="50"/>
        <end position="120"/>
    </location>
</feature>
<dbReference type="PROSITE" id="PS51779">
    <property type="entry name" value="POTRA"/>
    <property type="match status" value="1"/>
</dbReference>
<feature type="transmembrane region" description="Helical" evidence="9">
    <location>
        <begin position="20"/>
        <end position="44"/>
    </location>
</feature>
<dbReference type="InterPro" id="IPR034746">
    <property type="entry name" value="POTRA"/>
</dbReference>
<dbReference type="InterPro" id="IPR013685">
    <property type="entry name" value="POTRA_FtsQ_type"/>
</dbReference>
<keyword evidence="7 9" id="KW-0472">Membrane</keyword>
<dbReference type="InterPro" id="IPR026579">
    <property type="entry name" value="FtsQ"/>
</dbReference>
<comment type="similarity">
    <text evidence="9">Belongs to the FtsQ/DivIB family. FtsQ subfamily.</text>
</comment>
<keyword evidence="12" id="KW-1185">Reference proteome</keyword>
<dbReference type="KEGG" id="awd:AWOD_I_0399"/>
<dbReference type="Pfam" id="PF08478">
    <property type="entry name" value="POTRA_1"/>
    <property type="match status" value="1"/>
</dbReference>
<keyword evidence="2 9" id="KW-1003">Cell membrane</keyword>
<dbReference type="OrthoDB" id="9790370at2"/>
<gene>
    <name evidence="9 11" type="primary">ftsQ</name>
    <name evidence="11" type="ORF">AWOD_I_0399</name>
</gene>
<comment type="subunit">
    <text evidence="9">Part of a complex composed of FtsB, FtsL and FtsQ.</text>
</comment>
<comment type="subcellular location">
    <subcellularLocation>
        <location evidence="9">Cell inner membrane</location>
        <topology evidence="9">Single-pass type II membrane protein</topology>
    </subcellularLocation>
    <subcellularLocation>
        <location evidence="1">Membrane</location>
    </subcellularLocation>
    <text evidence="9">Localizes to the division septum.</text>
</comment>
<dbReference type="GO" id="GO:0005886">
    <property type="term" value="C:plasma membrane"/>
    <property type="evidence" value="ECO:0007669"/>
    <property type="project" value="UniProtKB-SubCell"/>
</dbReference>
<evidence type="ECO:0000313" key="11">
    <source>
        <dbReference type="EMBL" id="CED70493.1"/>
    </source>
</evidence>
<keyword evidence="4 9" id="KW-0132">Cell division</keyword>
<evidence type="ECO:0000259" key="10">
    <source>
        <dbReference type="PROSITE" id="PS51779"/>
    </source>
</evidence>